<dbReference type="InterPro" id="IPR004821">
    <property type="entry name" value="Cyt_trans-like"/>
</dbReference>
<evidence type="ECO:0000313" key="4">
    <source>
        <dbReference type="EMBL" id="AIU74722.1"/>
    </source>
</evidence>
<accession>A0A097R7L6</accession>
<evidence type="ECO:0000313" key="5">
    <source>
        <dbReference type="Proteomes" id="UP000029986"/>
    </source>
</evidence>
<keyword evidence="1 4" id="KW-0808">Transferase</keyword>
<organism evidence="4 5">
    <name type="scientific">Hafnia alvei FB1</name>
    <dbReference type="NCBI Taxonomy" id="1453496"/>
    <lineage>
        <taxon>Bacteria</taxon>
        <taxon>Pseudomonadati</taxon>
        <taxon>Pseudomonadota</taxon>
        <taxon>Gammaproteobacteria</taxon>
        <taxon>Enterobacterales</taxon>
        <taxon>Hafniaceae</taxon>
        <taxon>Hafnia</taxon>
    </lineage>
</organism>
<dbReference type="PATRIC" id="fig|1453496.5.peg.41"/>
<dbReference type="eggNOG" id="COG0615">
    <property type="taxonomic scope" value="Bacteria"/>
</dbReference>
<dbReference type="GeneID" id="56893955"/>
<evidence type="ECO:0000259" key="3">
    <source>
        <dbReference type="Pfam" id="PF01467"/>
    </source>
</evidence>
<dbReference type="Proteomes" id="UP000029986">
    <property type="component" value="Chromosome"/>
</dbReference>
<dbReference type="InterPro" id="IPR050385">
    <property type="entry name" value="Archaeal_FAD_synthase"/>
</dbReference>
<dbReference type="KEGG" id="hav:AT03_00180"/>
<proteinExistence type="predicted"/>
<evidence type="ECO:0000256" key="2">
    <source>
        <dbReference type="ARBA" id="ARBA00022695"/>
    </source>
</evidence>
<dbReference type="EMBL" id="CP009706">
    <property type="protein sequence ID" value="AIU74722.1"/>
    <property type="molecule type" value="Genomic_DNA"/>
</dbReference>
<dbReference type="HOGENOM" id="CLU_034585_2_2_6"/>
<dbReference type="AlphaFoldDB" id="A0A097R7L6"/>
<dbReference type="NCBIfam" id="TIGR00125">
    <property type="entry name" value="cyt_tran_rel"/>
    <property type="match status" value="1"/>
</dbReference>
<evidence type="ECO:0000256" key="1">
    <source>
        <dbReference type="ARBA" id="ARBA00022679"/>
    </source>
</evidence>
<sequence>MKTIITFGTFDIFHVGHLAILQRAKALGDRLVVGVSSDRLNLQKKQRNPIYSESERIAILRNIKDVDDVFLEESLEEKAEYIQNYRADILAMGDDWEGHFDHFRDICEVVYFPRTPSISTTEIIEIVRSVRR</sequence>
<feature type="domain" description="Cytidyltransferase-like" evidence="3">
    <location>
        <begin position="5"/>
        <end position="125"/>
    </location>
</feature>
<dbReference type="InterPro" id="IPR014729">
    <property type="entry name" value="Rossmann-like_a/b/a_fold"/>
</dbReference>
<dbReference type="RefSeq" id="WP_025799668.1">
    <property type="nucleotide sequence ID" value="NZ_CP009706.1"/>
</dbReference>
<dbReference type="Pfam" id="PF01467">
    <property type="entry name" value="CTP_transf_like"/>
    <property type="match status" value="1"/>
</dbReference>
<gene>
    <name evidence="4" type="ORF">AT03_00180</name>
</gene>
<dbReference type="OrthoDB" id="9802794at2"/>
<dbReference type="Gene3D" id="3.40.50.620">
    <property type="entry name" value="HUPs"/>
    <property type="match status" value="1"/>
</dbReference>
<dbReference type="GO" id="GO:0016779">
    <property type="term" value="F:nucleotidyltransferase activity"/>
    <property type="evidence" value="ECO:0007669"/>
    <property type="project" value="UniProtKB-KW"/>
</dbReference>
<keyword evidence="5" id="KW-1185">Reference proteome</keyword>
<reference evidence="4 5" key="1">
    <citation type="journal article" date="2014" name="Gut Pathog.">
        <title>Gene clusters of Hafnia alvei strain FB1 important in survival and pathogenesis: a draft genome perspective.</title>
        <authorList>
            <person name="Tan J.Y."/>
            <person name="Yin W.F."/>
            <person name="Chan K.G."/>
        </authorList>
    </citation>
    <scope>NUCLEOTIDE SEQUENCE [LARGE SCALE GENOMIC DNA]</scope>
    <source>
        <strain evidence="4 5">FB1</strain>
    </source>
</reference>
<dbReference type="PANTHER" id="PTHR43793">
    <property type="entry name" value="FAD SYNTHASE"/>
    <property type="match status" value="1"/>
</dbReference>
<name>A0A097R7L6_HAFAL</name>
<dbReference type="PANTHER" id="PTHR43793:SF1">
    <property type="entry name" value="FAD SYNTHASE"/>
    <property type="match status" value="1"/>
</dbReference>
<protein>
    <submittedName>
        <fullName evidence="4">Glycerol-3-phosphate cytidylyltransferase</fullName>
    </submittedName>
</protein>
<keyword evidence="2 4" id="KW-0548">Nucleotidyltransferase</keyword>
<dbReference type="SUPFAM" id="SSF52374">
    <property type="entry name" value="Nucleotidylyl transferase"/>
    <property type="match status" value="1"/>
</dbReference>